<comment type="cofactor">
    <cofactor evidence="1">
        <name>pyridoxal 5'-phosphate</name>
        <dbReference type="ChEBI" id="CHEBI:597326"/>
    </cofactor>
</comment>
<dbReference type="InterPro" id="IPR022278">
    <property type="entry name" value="Pser_aminoTfrase"/>
</dbReference>
<dbReference type="InterPro" id="IPR000192">
    <property type="entry name" value="Aminotrans_V_dom"/>
</dbReference>
<feature type="domain" description="Aminotransferase class V" evidence="6">
    <location>
        <begin position="1"/>
        <end position="127"/>
    </location>
</feature>
<evidence type="ECO:0000259" key="6">
    <source>
        <dbReference type="Pfam" id="PF00266"/>
    </source>
</evidence>
<feature type="non-terminal residue" evidence="7">
    <location>
        <position position="1"/>
    </location>
</feature>
<evidence type="ECO:0000256" key="5">
    <source>
        <dbReference type="ARBA" id="ARBA00049007"/>
    </source>
</evidence>
<organism evidence="7 8">
    <name type="scientific">Huso huso</name>
    <name type="common">Beluga</name>
    <name type="synonym">Acipenser huso</name>
    <dbReference type="NCBI Taxonomy" id="61971"/>
    <lineage>
        <taxon>Eukaryota</taxon>
        <taxon>Metazoa</taxon>
        <taxon>Chordata</taxon>
        <taxon>Craniata</taxon>
        <taxon>Vertebrata</taxon>
        <taxon>Euteleostomi</taxon>
        <taxon>Actinopterygii</taxon>
        <taxon>Chondrostei</taxon>
        <taxon>Acipenseriformes</taxon>
        <taxon>Acipenseridae</taxon>
        <taxon>Huso</taxon>
    </lineage>
</organism>
<evidence type="ECO:0000256" key="2">
    <source>
        <dbReference type="ARBA" id="ARBA00022679"/>
    </source>
</evidence>
<proteinExistence type="predicted"/>
<dbReference type="Pfam" id="PF00266">
    <property type="entry name" value="Aminotran_5"/>
    <property type="match status" value="1"/>
</dbReference>
<dbReference type="GO" id="GO:0008483">
    <property type="term" value="F:transaminase activity"/>
    <property type="evidence" value="ECO:0007669"/>
    <property type="project" value="UniProtKB-KW"/>
</dbReference>
<accession>A0ABR1A7C5</accession>
<name>A0ABR1A7C5_HUSHU</name>
<keyword evidence="3" id="KW-0663">Pyridoxal phosphate</keyword>
<reference evidence="7 8" key="1">
    <citation type="submission" date="2021-05" db="EMBL/GenBank/DDBJ databases">
        <authorList>
            <person name="Zahm M."/>
            <person name="Klopp C."/>
            <person name="Cabau C."/>
            <person name="Kuhl H."/>
            <person name="Suciu R."/>
            <person name="Ciorpac M."/>
            <person name="Holostenco D."/>
            <person name="Gessner J."/>
            <person name="Wuertz S."/>
            <person name="Hohne C."/>
            <person name="Stock M."/>
            <person name="Gislard M."/>
            <person name="Lluch J."/>
            <person name="Milhes M."/>
            <person name="Lampietro C."/>
            <person name="Lopez Roques C."/>
            <person name="Donnadieu C."/>
            <person name="Du K."/>
            <person name="Schartl M."/>
            <person name="Guiguen Y."/>
        </authorList>
    </citation>
    <scope>NUCLEOTIDE SEQUENCE [LARGE SCALE GENOMIC DNA]</scope>
    <source>
        <strain evidence="7">Hh-F2</strain>
        <tissue evidence="7">Blood</tissue>
    </source>
</reference>
<sequence>NIPENYKVVFLQGSGSGQFSAVPLNLLGLKEERCADYIVTGAWSAKAAKEAEKYGKENIVQPKLNNYTKIPDPNSWKLSPGASYVYYCSNETVNGVEFDFIHDIKVAVLACEMSSNFLSKPVDVSKSKRLSGEYQRSSFCAGLLSFIRENVCSQIYVLPNGVNILCTCCFSIYIMGLVLEWIKNNGSTEAMEKLNITKSKLIYDTINEANGFYV</sequence>
<evidence type="ECO:0000256" key="3">
    <source>
        <dbReference type="ARBA" id="ARBA00022898"/>
    </source>
</evidence>
<dbReference type="InterPro" id="IPR015424">
    <property type="entry name" value="PyrdxlP-dep_Trfase"/>
</dbReference>
<evidence type="ECO:0000313" key="8">
    <source>
        <dbReference type="Proteomes" id="UP001369086"/>
    </source>
</evidence>
<evidence type="ECO:0000256" key="4">
    <source>
        <dbReference type="ARBA" id="ARBA00029440"/>
    </source>
</evidence>
<keyword evidence="7" id="KW-0032">Aminotransferase</keyword>
<dbReference type="EMBL" id="JAHFZB010000002">
    <property type="protein sequence ID" value="KAK6492987.1"/>
    <property type="molecule type" value="Genomic_DNA"/>
</dbReference>
<gene>
    <name evidence="7" type="ORF">HHUSO_G2435</name>
</gene>
<evidence type="ECO:0000313" key="7">
    <source>
        <dbReference type="EMBL" id="KAK6492987.1"/>
    </source>
</evidence>
<dbReference type="InterPro" id="IPR015421">
    <property type="entry name" value="PyrdxlP-dep_Trfase_major"/>
</dbReference>
<dbReference type="PANTHER" id="PTHR43247">
    <property type="entry name" value="PHOSPHOSERINE AMINOTRANSFERASE"/>
    <property type="match status" value="1"/>
</dbReference>
<evidence type="ECO:0000256" key="1">
    <source>
        <dbReference type="ARBA" id="ARBA00001933"/>
    </source>
</evidence>
<keyword evidence="8" id="KW-1185">Reference proteome</keyword>
<dbReference type="PANTHER" id="PTHR43247:SF1">
    <property type="entry name" value="PHOSPHOSERINE AMINOTRANSFERASE"/>
    <property type="match status" value="1"/>
</dbReference>
<comment type="catalytic activity">
    <reaction evidence="5">
        <text>O-phospho-L-serine + 2-oxoglutarate = 3-phosphooxypyruvate + L-glutamate</text>
        <dbReference type="Rhea" id="RHEA:14329"/>
        <dbReference type="ChEBI" id="CHEBI:16810"/>
        <dbReference type="ChEBI" id="CHEBI:18110"/>
        <dbReference type="ChEBI" id="CHEBI:29985"/>
        <dbReference type="ChEBI" id="CHEBI:57524"/>
        <dbReference type="EC" id="2.6.1.52"/>
    </reaction>
</comment>
<comment type="caution">
    <text evidence="7">The sequence shown here is derived from an EMBL/GenBank/DDBJ whole genome shotgun (WGS) entry which is preliminary data.</text>
</comment>
<dbReference type="Proteomes" id="UP001369086">
    <property type="component" value="Unassembled WGS sequence"/>
</dbReference>
<protein>
    <submittedName>
        <fullName evidence="7">Phosphoserine aminotransferase</fullName>
    </submittedName>
</protein>
<keyword evidence="2" id="KW-0808">Transferase</keyword>
<dbReference type="Gene3D" id="3.40.640.10">
    <property type="entry name" value="Type I PLP-dependent aspartate aminotransferase-like (Major domain)"/>
    <property type="match status" value="1"/>
</dbReference>
<dbReference type="SUPFAM" id="SSF53383">
    <property type="entry name" value="PLP-dependent transferases"/>
    <property type="match status" value="1"/>
</dbReference>
<comment type="pathway">
    <text evidence="4">Amino-acid biosynthesis.</text>
</comment>